<organism evidence="1 2">
    <name type="scientific">Pseudoalteromonas viridis</name>
    <dbReference type="NCBI Taxonomy" id="339617"/>
    <lineage>
        <taxon>Bacteria</taxon>
        <taxon>Pseudomonadati</taxon>
        <taxon>Pseudomonadota</taxon>
        <taxon>Gammaproteobacteria</taxon>
        <taxon>Alteromonadales</taxon>
        <taxon>Pseudoalteromonadaceae</taxon>
        <taxon>Pseudoalteromonas</taxon>
    </lineage>
</organism>
<proteinExistence type="predicted"/>
<reference evidence="1 2" key="1">
    <citation type="submission" date="2021-03" db="EMBL/GenBank/DDBJ databases">
        <title>Complete Genome of Pseudoalteromonas viridis Strain BBR56, a new biocontrol bacterial candidate.</title>
        <authorList>
            <person name="Handayani D.P."/>
            <person name="Isnansetyo A."/>
            <person name="Istiqomah I."/>
            <person name="Jumina J."/>
        </authorList>
    </citation>
    <scope>NUCLEOTIDE SEQUENCE [LARGE SCALE GENOMIC DNA]</scope>
    <source>
        <strain evidence="1 2">BBR56</strain>
    </source>
</reference>
<dbReference type="Proteomes" id="UP000665025">
    <property type="component" value="Chromosome 2"/>
</dbReference>
<dbReference type="EMBL" id="CP072426">
    <property type="protein sequence ID" value="QTL38184.1"/>
    <property type="molecule type" value="Genomic_DNA"/>
</dbReference>
<dbReference type="RefSeq" id="WP_209054266.1">
    <property type="nucleotide sequence ID" value="NZ_CP072426.1"/>
</dbReference>
<evidence type="ECO:0000313" key="1">
    <source>
        <dbReference type="EMBL" id="QTL38184.1"/>
    </source>
</evidence>
<evidence type="ECO:0000313" key="2">
    <source>
        <dbReference type="Proteomes" id="UP000665025"/>
    </source>
</evidence>
<keyword evidence="2" id="KW-1185">Reference proteome</keyword>
<sequence>MLWCPCVKGPLEKGNPILKMLEEGSLTMGHVRKDPYAGLHDARNYDWREDPNNPP</sequence>
<gene>
    <name evidence="1" type="ORF">J5X90_20815</name>
</gene>
<accession>A0ABX7VB94</accession>
<protein>
    <submittedName>
        <fullName evidence="1">Uncharacterized protein</fullName>
    </submittedName>
</protein>
<name>A0ABX7VB94_9GAMM</name>